<evidence type="ECO:0000313" key="3">
    <source>
        <dbReference type="Proteomes" id="UP000199012"/>
    </source>
</evidence>
<accession>A0A1I0XG50</accession>
<gene>
    <name evidence="2" type="ORF">SAMN05421867_10517</name>
</gene>
<evidence type="ECO:0000313" key="2">
    <source>
        <dbReference type="EMBL" id="SFA99667.1"/>
    </source>
</evidence>
<dbReference type="AlphaFoldDB" id="A0A1I0XG50"/>
<keyword evidence="3" id="KW-1185">Reference proteome</keyword>
<name>A0A1I0XG50_9CELL</name>
<dbReference type="RefSeq" id="WP_139224346.1">
    <property type="nucleotide sequence ID" value="NZ_BONM01000022.1"/>
</dbReference>
<dbReference type="OrthoDB" id="3383452at2"/>
<feature type="chain" id="PRO_5011669642" evidence="1">
    <location>
        <begin position="39"/>
        <end position="155"/>
    </location>
</feature>
<organism evidence="2 3">
    <name type="scientific">Cellulomonas marina</name>
    <dbReference type="NCBI Taxonomy" id="988821"/>
    <lineage>
        <taxon>Bacteria</taxon>
        <taxon>Bacillati</taxon>
        <taxon>Actinomycetota</taxon>
        <taxon>Actinomycetes</taxon>
        <taxon>Micrococcales</taxon>
        <taxon>Cellulomonadaceae</taxon>
        <taxon>Cellulomonas</taxon>
    </lineage>
</organism>
<keyword evidence="1" id="KW-0732">Signal</keyword>
<sequence length="155" mass="15234">MAALRRTPRPSLTVPAAVLAVAAAAAVAGCTGGTTAWAVDGPLVVSAGSSEDGMTAIVSGTVAYDGTCLTLDGYPVVWPEGTRWDADAEAVVLSGGARAAVGDAVEGGGGYLQVVSMLPEGTDPAAGRLLQECGRSTGEVAFFNLGSRPTVPAAG</sequence>
<reference evidence="2 3" key="1">
    <citation type="submission" date="2016-10" db="EMBL/GenBank/DDBJ databases">
        <authorList>
            <person name="de Groot N.N."/>
        </authorList>
    </citation>
    <scope>NUCLEOTIDE SEQUENCE [LARGE SCALE GENOMIC DNA]</scope>
    <source>
        <strain evidence="2 3">CGMCC 4.6945</strain>
    </source>
</reference>
<feature type="signal peptide" evidence="1">
    <location>
        <begin position="1"/>
        <end position="38"/>
    </location>
</feature>
<dbReference type="Proteomes" id="UP000199012">
    <property type="component" value="Unassembled WGS sequence"/>
</dbReference>
<protein>
    <submittedName>
        <fullName evidence="2">Uncharacterized protein</fullName>
    </submittedName>
</protein>
<dbReference type="EMBL" id="FOKA01000005">
    <property type="protein sequence ID" value="SFA99667.1"/>
    <property type="molecule type" value="Genomic_DNA"/>
</dbReference>
<dbReference type="STRING" id="988821.SAMN05421867_10517"/>
<proteinExistence type="predicted"/>
<evidence type="ECO:0000256" key="1">
    <source>
        <dbReference type="SAM" id="SignalP"/>
    </source>
</evidence>
<dbReference type="PROSITE" id="PS51257">
    <property type="entry name" value="PROKAR_LIPOPROTEIN"/>
    <property type="match status" value="1"/>
</dbReference>